<feature type="compositionally biased region" description="Polar residues" evidence="1">
    <location>
        <begin position="203"/>
        <end position="215"/>
    </location>
</feature>
<feature type="compositionally biased region" description="Basic residues" evidence="1">
    <location>
        <begin position="178"/>
        <end position="193"/>
    </location>
</feature>
<name>A0A179GNF2_PURLI</name>
<feature type="compositionally biased region" description="Basic residues" evidence="1">
    <location>
        <begin position="110"/>
        <end position="120"/>
    </location>
</feature>
<sequence length="311" mass="35155">MGDRPRISPTASNTTYHSFNDIELQEPPSPPRTRDSTRSYGYDADSPLNNDNAEQEFAAVKMQRKDSGYGSNTASPRTSSSRSRPPTSPTRRTSNPGQQPKSPSSPPLRPRARPSTRRAAKSYPQPSAQPLFQARVPAVGTSKQQQQQQQQIAFFQFPTPDLVELTEAGATSSSASSTHRHHHHLHHQEHRHLHHEEHEEDLATSSGPPQTTHYWTSDSTRRLEYAAIDAASRGFTGWVRRHLVPDCFSPRQHVAFDDDTGSVRRYRLELEDEHDDHCGGSNGAEKTHHGMDGHRRRKGWSLWPLRKRNTF</sequence>
<dbReference type="EMBL" id="LSBH01000005">
    <property type="protein sequence ID" value="OAQ78900.1"/>
    <property type="molecule type" value="Genomic_DNA"/>
</dbReference>
<reference evidence="2 3" key="1">
    <citation type="submission" date="2016-01" db="EMBL/GenBank/DDBJ databases">
        <title>Biosynthesis of antibiotic leucinostatins and their inhibition on Phytophthora in bio-control Purpureocillium lilacinum.</title>
        <authorList>
            <person name="Wang G."/>
            <person name="Liu Z."/>
            <person name="Lin R."/>
            <person name="Li E."/>
            <person name="Mao Z."/>
            <person name="Ling J."/>
            <person name="Yin W."/>
            <person name="Xie B."/>
        </authorList>
    </citation>
    <scope>NUCLEOTIDE SEQUENCE [LARGE SCALE GENOMIC DNA]</scope>
    <source>
        <strain evidence="2">PLBJ-1</strain>
    </source>
</reference>
<feature type="region of interest" description="Disordered" evidence="1">
    <location>
        <begin position="167"/>
        <end position="215"/>
    </location>
</feature>
<protein>
    <submittedName>
        <fullName evidence="2">Uncharacterized protein</fullName>
    </submittedName>
</protein>
<dbReference type="AlphaFoldDB" id="A0A179GNF2"/>
<gene>
    <name evidence="2" type="ORF">VFPBJ_07021</name>
</gene>
<organism evidence="2 3">
    <name type="scientific">Purpureocillium lilacinum</name>
    <name type="common">Paecilomyces lilacinus</name>
    <dbReference type="NCBI Taxonomy" id="33203"/>
    <lineage>
        <taxon>Eukaryota</taxon>
        <taxon>Fungi</taxon>
        <taxon>Dikarya</taxon>
        <taxon>Ascomycota</taxon>
        <taxon>Pezizomycotina</taxon>
        <taxon>Sordariomycetes</taxon>
        <taxon>Hypocreomycetidae</taxon>
        <taxon>Hypocreales</taxon>
        <taxon>Ophiocordycipitaceae</taxon>
        <taxon>Purpureocillium</taxon>
    </lineage>
</organism>
<evidence type="ECO:0000313" key="3">
    <source>
        <dbReference type="Proteomes" id="UP000078240"/>
    </source>
</evidence>
<dbReference type="Proteomes" id="UP000078240">
    <property type="component" value="Unassembled WGS sequence"/>
</dbReference>
<feature type="region of interest" description="Disordered" evidence="1">
    <location>
        <begin position="274"/>
        <end position="296"/>
    </location>
</feature>
<feature type="region of interest" description="Disordered" evidence="1">
    <location>
        <begin position="1"/>
        <end position="130"/>
    </location>
</feature>
<evidence type="ECO:0000256" key="1">
    <source>
        <dbReference type="SAM" id="MobiDB-lite"/>
    </source>
</evidence>
<feature type="compositionally biased region" description="Polar residues" evidence="1">
    <location>
        <begin position="9"/>
        <end position="18"/>
    </location>
</feature>
<evidence type="ECO:0000313" key="2">
    <source>
        <dbReference type="EMBL" id="OAQ78900.1"/>
    </source>
</evidence>
<proteinExistence type="predicted"/>
<accession>A0A179GNF2</accession>
<feature type="compositionally biased region" description="Low complexity" evidence="1">
    <location>
        <begin position="71"/>
        <end position="102"/>
    </location>
</feature>
<comment type="caution">
    <text evidence="2">The sequence shown here is derived from an EMBL/GenBank/DDBJ whole genome shotgun (WGS) entry which is preliminary data.</text>
</comment>